<comment type="subcellular location">
    <subcellularLocation>
        <location evidence="1">Cell membrane</location>
    </subcellularLocation>
</comment>
<dbReference type="GO" id="GO:0036376">
    <property type="term" value="P:sodium ion export across plasma membrane"/>
    <property type="evidence" value="ECO:0007669"/>
    <property type="project" value="InterPro"/>
</dbReference>
<dbReference type="AlphaFoldDB" id="I5AQP5"/>
<dbReference type="HOGENOM" id="CLU_945763_0_0_9"/>
<keyword evidence="5 6" id="KW-0472">Membrane</keyword>
<dbReference type="EMBL" id="CM001487">
    <property type="protein sequence ID" value="EIM56118.1"/>
    <property type="molecule type" value="Genomic_DNA"/>
</dbReference>
<dbReference type="GO" id="GO:0015081">
    <property type="term" value="F:sodium ion transmembrane transporter activity"/>
    <property type="evidence" value="ECO:0007669"/>
    <property type="project" value="InterPro"/>
</dbReference>
<dbReference type="Pfam" id="PF04277">
    <property type="entry name" value="OAD_gamma"/>
    <property type="match status" value="1"/>
</dbReference>
<dbReference type="Proteomes" id="UP000005753">
    <property type="component" value="Chromosome"/>
</dbReference>
<dbReference type="InterPro" id="IPR005899">
    <property type="entry name" value="Na_pump_deCOase"/>
</dbReference>
<evidence type="ECO:0000256" key="3">
    <source>
        <dbReference type="ARBA" id="ARBA00022692"/>
    </source>
</evidence>
<feature type="signal peptide" evidence="7">
    <location>
        <begin position="1"/>
        <end position="29"/>
    </location>
</feature>
<gene>
    <name evidence="8" type="ORF">EubceDRAFT1_0258</name>
</gene>
<evidence type="ECO:0000256" key="5">
    <source>
        <dbReference type="ARBA" id="ARBA00023136"/>
    </source>
</evidence>
<protein>
    <submittedName>
        <fullName evidence="8">Sodium pump decarboxylase gamma subunit family protein</fullName>
    </submittedName>
</protein>
<dbReference type="STRING" id="633697.EubceDRAFT1_0258"/>
<feature type="chain" id="PRO_5003699074" evidence="7">
    <location>
        <begin position="30"/>
        <end position="294"/>
    </location>
</feature>
<evidence type="ECO:0000313" key="8">
    <source>
        <dbReference type="EMBL" id="EIM56118.1"/>
    </source>
</evidence>
<evidence type="ECO:0000313" key="9">
    <source>
        <dbReference type="Proteomes" id="UP000005753"/>
    </source>
</evidence>
<accession>I5AQP5</accession>
<reference evidence="8 9" key="2">
    <citation type="submission" date="2012-02" db="EMBL/GenBank/DDBJ databases">
        <title>Improved High-Quality Draft sequence of Eubacterium cellulosolvens 6.</title>
        <authorList>
            <consortium name="US DOE Joint Genome Institute"/>
            <person name="Lucas S."/>
            <person name="Han J."/>
            <person name="Lapidus A."/>
            <person name="Cheng J.-F."/>
            <person name="Goodwin L."/>
            <person name="Pitluck S."/>
            <person name="Peters L."/>
            <person name="Mikhailova N."/>
            <person name="Gu W."/>
            <person name="Detter J.C."/>
            <person name="Han C."/>
            <person name="Tapia R."/>
            <person name="Land M."/>
            <person name="Hauser L."/>
            <person name="Kyrpides N."/>
            <person name="Ivanova N."/>
            <person name="Pagani I."/>
            <person name="Johnson E."/>
            <person name="Mukhopadhyay B."/>
            <person name="Anderson I."/>
            <person name="Woyke T."/>
        </authorList>
    </citation>
    <scope>NUCLEOTIDE SEQUENCE [LARGE SCALE GENOMIC DNA]</scope>
    <source>
        <strain evidence="8 9">6</strain>
    </source>
</reference>
<keyword evidence="7" id="KW-0732">Signal</keyword>
<keyword evidence="3 6" id="KW-0812">Transmembrane</keyword>
<evidence type="ECO:0000256" key="7">
    <source>
        <dbReference type="SAM" id="SignalP"/>
    </source>
</evidence>
<evidence type="ECO:0000256" key="6">
    <source>
        <dbReference type="SAM" id="Phobius"/>
    </source>
</evidence>
<evidence type="ECO:0000256" key="1">
    <source>
        <dbReference type="ARBA" id="ARBA00004236"/>
    </source>
</evidence>
<reference evidence="8 9" key="1">
    <citation type="submission" date="2010-08" db="EMBL/GenBank/DDBJ databases">
        <authorList>
            <consortium name="US DOE Joint Genome Institute (JGI-PGF)"/>
            <person name="Lucas S."/>
            <person name="Copeland A."/>
            <person name="Lapidus A."/>
            <person name="Cheng J.-F."/>
            <person name="Bruce D."/>
            <person name="Goodwin L."/>
            <person name="Pitluck S."/>
            <person name="Land M.L."/>
            <person name="Hauser L."/>
            <person name="Chang Y.-J."/>
            <person name="Anderson I.J."/>
            <person name="Johnson E."/>
            <person name="Mulhopadhyay B."/>
            <person name="Kyrpides N."/>
            <person name="Woyke T.J."/>
        </authorList>
    </citation>
    <scope>NUCLEOTIDE SEQUENCE [LARGE SCALE GENOMIC DNA]</scope>
    <source>
        <strain evidence="8 9">6</strain>
    </source>
</reference>
<dbReference type="NCBIfam" id="TIGR01195">
    <property type="entry name" value="oadG_fam"/>
    <property type="match status" value="1"/>
</dbReference>
<name>I5AQP5_EUBC6</name>
<keyword evidence="9" id="KW-1185">Reference proteome</keyword>
<dbReference type="OrthoDB" id="1912660at2"/>
<dbReference type="GO" id="GO:0005886">
    <property type="term" value="C:plasma membrane"/>
    <property type="evidence" value="ECO:0007669"/>
    <property type="project" value="UniProtKB-SubCell"/>
</dbReference>
<evidence type="ECO:0000256" key="2">
    <source>
        <dbReference type="ARBA" id="ARBA00022475"/>
    </source>
</evidence>
<feature type="transmembrane region" description="Helical" evidence="6">
    <location>
        <begin position="188"/>
        <end position="212"/>
    </location>
</feature>
<sequence length="294" mass="32153">MKTSKRKISLALILAVCMMLIMGSVPVFAEEPAATSEGAVQTTSVEEEPEGNYVATGDANKDQYLQMVDNFLQQVYTFDNAQLDDMAANGGAVYEIFNNSWKENKKIVGDYKNVKKGSVQIDKAQTKGSKIVVKAVVEFSKYDADVTMYFDEENEVVLNRVMASGFRNYEMTVKYPTGELMKQAAQNMVVGLLTVFSVLIILIFIIWLFRFIPNPDAKSKKAKSDVEVPAKPVQKSLGSAKASPAAAANGMTSDTEIAAVIAAALAAAMADEPSESGYVVRSVRKVGTRRWKRV</sequence>
<keyword evidence="4 6" id="KW-1133">Transmembrane helix</keyword>
<dbReference type="eggNOG" id="ENOG5032WHQ">
    <property type="taxonomic scope" value="Bacteria"/>
</dbReference>
<evidence type="ECO:0000256" key="4">
    <source>
        <dbReference type="ARBA" id="ARBA00022989"/>
    </source>
</evidence>
<proteinExistence type="predicted"/>
<organism evidence="8 9">
    <name type="scientific">Eubacterium cellulosolvens (strain ATCC 43171 / JCM 9499 / 6)</name>
    <name type="common">Cillobacterium cellulosolvens</name>
    <dbReference type="NCBI Taxonomy" id="633697"/>
    <lineage>
        <taxon>Bacteria</taxon>
        <taxon>Bacillati</taxon>
        <taxon>Bacillota</taxon>
        <taxon>Clostridia</taxon>
        <taxon>Eubacteriales</taxon>
        <taxon>Eubacteriaceae</taxon>
        <taxon>Eubacterium</taxon>
    </lineage>
</organism>
<keyword evidence="2" id="KW-1003">Cell membrane</keyword>